<proteinExistence type="inferred from homology"/>
<evidence type="ECO:0000256" key="3">
    <source>
        <dbReference type="ARBA" id="ARBA00022525"/>
    </source>
</evidence>
<keyword evidence="7" id="KW-1185">Reference proteome</keyword>
<dbReference type="EMBL" id="CP035913">
    <property type="protein sequence ID" value="QBE67505.1"/>
    <property type="molecule type" value="Genomic_DNA"/>
</dbReference>
<accession>A0A4P6L7X4</accession>
<dbReference type="AlphaFoldDB" id="A0A4P6L7X4"/>
<evidence type="ECO:0000256" key="2">
    <source>
        <dbReference type="ARBA" id="ARBA00005558"/>
    </source>
</evidence>
<dbReference type="SUPFAM" id="SSF69279">
    <property type="entry name" value="Phage tail proteins"/>
    <property type="match status" value="2"/>
</dbReference>
<dbReference type="Pfam" id="PF22178">
    <property type="entry name" value="Gp5_trimer_C"/>
    <property type="match status" value="1"/>
</dbReference>
<dbReference type="GO" id="GO:0005576">
    <property type="term" value="C:extracellular region"/>
    <property type="evidence" value="ECO:0007669"/>
    <property type="project" value="UniProtKB-SubCell"/>
</dbReference>
<gene>
    <name evidence="6" type="primary">tssI</name>
    <name evidence="6" type="ORF">EWM63_25375</name>
</gene>
<dbReference type="InterPro" id="IPR050708">
    <property type="entry name" value="T6SS_VgrG/RHS"/>
</dbReference>
<dbReference type="SUPFAM" id="SSF69255">
    <property type="entry name" value="gp5 N-terminal domain-like"/>
    <property type="match status" value="1"/>
</dbReference>
<dbReference type="Gene3D" id="2.30.110.50">
    <property type="match status" value="1"/>
</dbReference>
<evidence type="ECO:0000259" key="4">
    <source>
        <dbReference type="Pfam" id="PF04717"/>
    </source>
</evidence>
<name>A0A4P6L7X4_9BURK</name>
<dbReference type="SUPFAM" id="SSF69349">
    <property type="entry name" value="Phage fibre proteins"/>
    <property type="match status" value="1"/>
</dbReference>
<reference evidence="6 7" key="1">
    <citation type="submission" date="2019-02" db="EMBL/GenBank/DDBJ databases">
        <title>Draft Genome Sequences of Six Type Strains of the Genus Massilia.</title>
        <authorList>
            <person name="Miess H."/>
            <person name="Frediansyhah A."/>
            <person name="Gross H."/>
        </authorList>
    </citation>
    <scope>NUCLEOTIDE SEQUENCE [LARGE SCALE GENOMIC DNA]</scope>
    <source>
        <strain evidence="6 7">DSM 17473</strain>
    </source>
</reference>
<keyword evidence="3" id="KW-0964">Secreted</keyword>
<evidence type="ECO:0000313" key="6">
    <source>
        <dbReference type="EMBL" id="QBE67505.1"/>
    </source>
</evidence>
<dbReference type="Gene3D" id="4.10.220.110">
    <property type="match status" value="1"/>
</dbReference>
<feature type="domain" description="Gp5/Type VI secretion system Vgr protein OB-fold" evidence="4">
    <location>
        <begin position="370"/>
        <end position="435"/>
    </location>
</feature>
<dbReference type="PANTHER" id="PTHR32305">
    <property type="match status" value="1"/>
</dbReference>
<evidence type="ECO:0000259" key="5">
    <source>
        <dbReference type="Pfam" id="PF22178"/>
    </source>
</evidence>
<dbReference type="OrthoDB" id="1907165at2"/>
<dbReference type="PANTHER" id="PTHR32305:SF15">
    <property type="entry name" value="PROTEIN RHSA-RELATED"/>
    <property type="match status" value="1"/>
</dbReference>
<dbReference type="Gene3D" id="2.40.50.230">
    <property type="entry name" value="Gp5 N-terminal domain"/>
    <property type="match status" value="1"/>
</dbReference>
<comment type="similarity">
    <text evidence="2">Belongs to the VgrG protein family.</text>
</comment>
<dbReference type="InterPro" id="IPR017847">
    <property type="entry name" value="T6SS_RhsGE_Vgr_subset"/>
</dbReference>
<dbReference type="InterPro" id="IPR006533">
    <property type="entry name" value="T6SS_Vgr_RhsGE"/>
</dbReference>
<dbReference type="Pfam" id="PF04717">
    <property type="entry name" value="Phage_base_V"/>
    <property type="match status" value="1"/>
</dbReference>
<dbReference type="InterPro" id="IPR006531">
    <property type="entry name" value="Gp5/Vgr_OB"/>
</dbReference>
<dbReference type="NCBIfam" id="TIGR03361">
    <property type="entry name" value="VI_Rhs_Vgr"/>
    <property type="match status" value="1"/>
</dbReference>
<dbReference type="Gene3D" id="3.55.50.10">
    <property type="entry name" value="Baseplate protein-like domains"/>
    <property type="match status" value="1"/>
</dbReference>
<evidence type="ECO:0000256" key="1">
    <source>
        <dbReference type="ARBA" id="ARBA00004613"/>
    </source>
</evidence>
<protein>
    <submittedName>
        <fullName evidence="6">Type VI secretion system tip protein VgrG</fullName>
    </submittedName>
</protein>
<dbReference type="Proteomes" id="UP000290637">
    <property type="component" value="Chromosome"/>
</dbReference>
<dbReference type="NCBIfam" id="TIGR01646">
    <property type="entry name" value="vgr_GE"/>
    <property type="match status" value="1"/>
</dbReference>
<dbReference type="Pfam" id="PF05954">
    <property type="entry name" value="Phage_GPD"/>
    <property type="match status" value="1"/>
</dbReference>
<comment type="subcellular location">
    <subcellularLocation>
        <location evidence="1">Secreted</location>
    </subcellularLocation>
</comment>
<dbReference type="InterPro" id="IPR054030">
    <property type="entry name" value="Gp5_Vgr_C"/>
</dbReference>
<feature type="domain" description="Gp5/Type VI secretion system Vgr C-terminal trimerisation" evidence="5">
    <location>
        <begin position="454"/>
        <end position="555"/>
    </location>
</feature>
<dbReference type="InterPro" id="IPR037026">
    <property type="entry name" value="Vgr_OB-fold_dom_sf"/>
</dbReference>
<evidence type="ECO:0000313" key="7">
    <source>
        <dbReference type="Proteomes" id="UP000290637"/>
    </source>
</evidence>
<organism evidence="6 7">
    <name type="scientific">Pseudoduganella lutea</name>
    <dbReference type="NCBI Taxonomy" id="321985"/>
    <lineage>
        <taxon>Bacteria</taxon>
        <taxon>Pseudomonadati</taxon>
        <taxon>Pseudomonadota</taxon>
        <taxon>Betaproteobacteria</taxon>
        <taxon>Burkholderiales</taxon>
        <taxon>Oxalobacteraceae</taxon>
        <taxon>Telluria group</taxon>
        <taxon>Pseudoduganella</taxon>
    </lineage>
</organism>
<sequence>MLANRLDARESLSRDFRFVVEVISDDENIALKDVQGKMVTIDLVREDGTKRYFNGYVFEFRRDSTDGALVYYTMVLSPWLAYLRLRRDNYLFHNLSLGEQTDEIFADYPVHAWEMRVAGPDPTMTCACQYGETDYNYLHRRWEALGWYYWYEHTASGHKLILSDDSTSAPPIDGARTDIPFQREAGSMEDDGLGDWAPVRRLVPSSIALSSFDFKKPRPTAVDVPTTNEQGDVLRIESYEYAGAYGYTDLDGGDAQARIRIEEVEAMGKYFQGHGNDRTAQPGRRFELSNHFDVVQGGDHDFLILDVHHTANNNYQHADASLSRYANQITCSRTKVPWRPGRGYNSTEPKIYGLQTALVVGPPGEEIYTDEYGRVRVQFHWDRMGANDDRSSAWVRVATPWSGANFGMTSIPRIKSEVIVQFLDGNPDRPLITGMVPNADTMPAWDLPANKTQSGILSRSTPGGSYENANAIRFEDKKGSEQLWLHAEKDQLTEVEHDEDKWVGNDRRKTIDRDETSHIKRNRTETVDHDEKITIGDNRTEDVGKNESITIGGDRTKHVVRNEQDNIDMNWSTTVNMTKTEHIGMAYVQNVGMGRMENVGLGYDLNVGGIMATIVGVNQVTKVGNSISITAGDELSITVGQASLLMKSDGTIAINGHTFSVGTSDQQNFSADGNITMKAKKIQEN</sequence>
<dbReference type="KEGG" id="plue:EWM63_25375"/>